<organism evidence="5 6">
    <name type="scientific">Haematococcus lacustris</name>
    <name type="common">Green alga</name>
    <name type="synonym">Haematococcus pluvialis</name>
    <dbReference type="NCBI Taxonomy" id="44745"/>
    <lineage>
        <taxon>Eukaryota</taxon>
        <taxon>Viridiplantae</taxon>
        <taxon>Chlorophyta</taxon>
        <taxon>core chlorophytes</taxon>
        <taxon>Chlorophyceae</taxon>
        <taxon>CS clade</taxon>
        <taxon>Chlamydomonadales</taxon>
        <taxon>Haematococcaceae</taxon>
        <taxon>Haematococcus</taxon>
    </lineage>
</organism>
<evidence type="ECO:0000313" key="6">
    <source>
        <dbReference type="Proteomes" id="UP000485058"/>
    </source>
</evidence>
<dbReference type="GO" id="GO:0006412">
    <property type="term" value="P:translation"/>
    <property type="evidence" value="ECO:0007669"/>
    <property type="project" value="InterPro"/>
</dbReference>
<gene>
    <name evidence="5" type="ORF">HaLaN_22490</name>
</gene>
<feature type="region of interest" description="Disordered" evidence="4">
    <location>
        <begin position="45"/>
        <end position="68"/>
    </location>
</feature>
<name>A0A699ZRY8_HAELA</name>
<dbReference type="Pfam" id="PF00411">
    <property type="entry name" value="Ribosomal_S11"/>
    <property type="match status" value="1"/>
</dbReference>
<accession>A0A699ZRY8</accession>
<dbReference type="EMBL" id="BLLF01002596">
    <property type="protein sequence ID" value="GFH24655.1"/>
    <property type="molecule type" value="Genomic_DNA"/>
</dbReference>
<comment type="caution">
    <text evidence="5">The sequence shown here is derived from an EMBL/GenBank/DDBJ whole genome shotgun (WGS) entry which is preliminary data.</text>
</comment>
<dbReference type="InterPro" id="IPR001971">
    <property type="entry name" value="Ribosomal_uS11"/>
</dbReference>
<evidence type="ECO:0000256" key="4">
    <source>
        <dbReference type="SAM" id="MobiDB-lite"/>
    </source>
</evidence>
<evidence type="ECO:0000256" key="1">
    <source>
        <dbReference type="ARBA" id="ARBA00006194"/>
    </source>
</evidence>
<feature type="compositionally biased region" description="Polar residues" evidence="4">
    <location>
        <begin position="54"/>
        <end position="68"/>
    </location>
</feature>
<keyword evidence="6" id="KW-1185">Reference proteome</keyword>
<dbReference type="SUPFAM" id="SSF53137">
    <property type="entry name" value="Translational machinery components"/>
    <property type="match status" value="1"/>
</dbReference>
<evidence type="ECO:0000313" key="5">
    <source>
        <dbReference type="EMBL" id="GFH24655.1"/>
    </source>
</evidence>
<dbReference type="GO" id="GO:1990904">
    <property type="term" value="C:ribonucleoprotein complex"/>
    <property type="evidence" value="ECO:0007669"/>
    <property type="project" value="UniProtKB-KW"/>
</dbReference>
<dbReference type="PANTHER" id="PTHR11759">
    <property type="entry name" value="40S RIBOSOMAL PROTEIN S14/30S RIBOSOMAL PROTEIN S11"/>
    <property type="match status" value="1"/>
</dbReference>
<keyword evidence="3" id="KW-0687">Ribonucleoprotein</keyword>
<dbReference type="InterPro" id="IPR036967">
    <property type="entry name" value="Ribosomal_uS11_sf"/>
</dbReference>
<dbReference type="AlphaFoldDB" id="A0A699ZRY8"/>
<evidence type="ECO:0000256" key="2">
    <source>
        <dbReference type="ARBA" id="ARBA00022980"/>
    </source>
</evidence>
<dbReference type="GO" id="GO:0005840">
    <property type="term" value="C:ribosome"/>
    <property type="evidence" value="ECO:0007669"/>
    <property type="project" value="UniProtKB-KW"/>
</dbReference>
<comment type="similarity">
    <text evidence="1">Belongs to the universal ribosomal protein uS11 family.</text>
</comment>
<protein>
    <submittedName>
        <fullName evidence="5">Mitochondrial ribosomal protein S11</fullName>
    </submittedName>
</protein>
<keyword evidence="2 5" id="KW-0689">Ribosomal protein</keyword>
<dbReference type="Gene3D" id="3.30.420.80">
    <property type="entry name" value="Ribosomal protein S11"/>
    <property type="match status" value="1"/>
</dbReference>
<dbReference type="OrthoDB" id="535480at2759"/>
<reference evidence="5 6" key="1">
    <citation type="submission" date="2020-02" db="EMBL/GenBank/DDBJ databases">
        <title>Draft genome sequence of Haematococcus lacustris strain NIES-144.</title>
        <authorList>
            <person name="Morimoto D."/>
            <person name="Nakagawa S."/>
            <person name="Yoshida T."/>
            <person name="Sawayama S."/>
        </authorList>
    </citation>
    <scope>NUCLEOTIDE SEQUENCE [LARGE SCALE GENOMIC DNA]</scope>
    <source>
        <strain evidence="5 6">NIES-144</strain>
    </source>
</reference>
<dbReference type="NCBIfam" id="NF003698">
    <property type="entry name" value="PRK05309.1"/>
    <property type="match status" value="1"/>
</dbReference>
<proteinExistence type="inferred from homology"/>
<feature type="non-terminal residue" evidence="5">
    <location>
        <position position="1"/>
    </location>
</feature>
<evidence type="ECO:0000256" key="3">
    <source>
        <dbReference type="ARBA" id="ARBA00023274"/>
    </source>
</evidence>
<dbReference type="Proteomes" id="UP000485058">
    <property type="component" value="Unassembled WGS sequence"/>
</dbReference>
<dbReference type="HAMAP" id="MF_01310">
    <property type="entry name" value="Ribosomal_uS11"/>
    <property type="match status" value="1"/>
</dbReference>
<sequence>MAAFGRGCAGTLAYGLRGLQGSFLCCSSLLNQIGRGYAALQQQQAVGHAPQPQDKAQSGGATAESAQASPPLQAGSSIAYAPQRQATAQLSRADAQQGIIHVSNTANNILIALTDAKGNVKATSSAGQLGFRNARKSLPQAAERAADDIASKALKLGYSNVVVRLKGPGSNKVIAVQALHAAGLHIRTIIDATSIAYNGCRLPARRRV</sequence>
<dbReference type="GO" id="GO:0003735">
    <property type="term" value="F:structural constituent of ribosome"/>
    <property type="evidence" value="ECO:0007669"/>
    <property type="project" value="InterPro"/>
</dbReference>